<dbReference type="InterPro" id="IPR023214">
    <property type="entry name" value="HAD_sf"/>
</dbReference>
<dbReference type="PANTHER" id="PTHR19288:SF46">
    <property type="entry name" value="HALOACID DEHALOGENASE-LIKE HYDROLASE DOMAIN-CONTAINING PROTEIN 2"/>
    <property type="match status" value="1"/>
</dbReference>
<organism evidence="5">
    <name type="scientific">Thermosulfidibacter takaii</name>
    <dbReference type="NCBI Taxonomy" id="412593"/>
    <lineage>
        <taxon>Bacteria</taxon>
        <taxon>Pseudomonadati</taxon>
        <taxon>Thermosulfidibacterota</taxon>
        <taxon>Thermosulfidibacteria</taxon>
        <taxon>Thermosulfidibacterales</taxon>
        <taxon>Thermosulfidibacteraceae</taxon>
    </lineage>
</organism>
<feature type="binding site" evidence="4">
    <location>
        <position position="17"/>
    </location>
    <ligand>
        <name>Mg(2+)</name>
        <dbReference type="ChEBI" id="CHEBI:18420"/>
    </ligand>
</feature>
<keyword evidence="4" id="KW-0460">Magnesium</keyword>
<protein>
    <submittedName>
        <fullName evidence="5">HAD-IIA family hydrolase</fullName>
    </submittedName>
</protein>
<dbReference type="NCBIfam" id="TIGR01460">
    <property type="entry name" value="HAD-SF-IIA"/>
    <property type="match status" value="1"/>
</dbReference>
<evidence type="ECO:0000313" key="5">
    <source>
        <dbReference type="EMBL" id="HDD53672.1"/>
    </source>
</evidence>
<dbReference type="Pfam" id="PF13344">
    <property type="entry name" value="Hydrolase_6"/>
    <property type="match status" value="1"/>
</dbReference>
<comment type="caution">
    <text evidence="5">The sequence shown here is derived from an EMBL/GenBank/DDBJ whole genome shotgun (WGS) entry which is preliminary data.</text>
</comment>
<dbReference type="GO" id="GO:0016791">
    <property type="term" value="F:phosphatase activity"/>
    <property type="evidence" value="ECO:0007669"/>
    <property type="project" value="TreeGrafter"/>
</dbReference>
<dbReference type="InterPro" id="IPR006357">
    <property type="entry name" value="HAD-SF_hydro_IIA"/>
</dbReference>
<evidence type="ECO:0000256" key="1">
    <source>
        <dbReference type="PIRNR" id="PIRNR000915"/>
    </source>
</evidence>
<gene>
    <name evidence="5" type="ORF">ENF32_06375</name>
</gene>
<feature type="binding site" evidence="3">
    <location>
        <position position="194"/>
    </location>
    <ligand>
        <name>substrate</name>
    </ligand>
</feature>
<proteinExistence type="inferred from homology"/>
<keyword evidence="4" id="KW-0479">Metal-binding</keyword>
<dbReference type="GO" id="GO:0046872">
    <property type="term" value="F:metal ion binding"/>
    <property type="evidence" value="ECO:0007669"/>
    <property type="project" value="UniProtKB-KW"/>
</dbReference>
<comment type="cofactor">
    <cofactor evidence="4">
        <name>Mg(2+)</name>
        <dbReference type="ChEBI" id="CHEBI:18420"/>
    </cofactor>
    <text evidence="4">Divalent metal ions. Mg(2+) is the most effective.</text>
</comment>
<dbReference type="SUPFAM" id="SSF56784">
    <property type="entry name" value="HAD-like"/>
    <property type="match status" value="1"/>
</dbReference>
<dbReference type="AlphaFoldDB" id="A0A7C0U702"/>
<dbReference type="InterPro" id="IPR036412">
    <property type="entry name" value="HAD-like_sf"/>
</dbReference>
<dbReference type="PIRSF" id="PIRSF000915">
    <property type="entry name" value="PGP-type_phosphatase"/>
    <property type="match status" value="1"/>
</dbReference>
<dbReference type="Pfam" id="PF13242">
    <property type="entry name" value="Hydrolase_like"/>
    <property type="match status" value="1"/>
</dbReference>
<evidence type="ECO:0000256" key="2">
    <source>
        <dbReference type="PIRSR" id="PIRSR000915-1"/>
    </source>
</evidence>
<feature type="active site" description="Proton donor" evidence="2">
    <location>
        <position position="19"/>
    </location>
</feature>
<dbReference type="Proteomes" id="UP000885690">
    <property type="component" value="Unassembled WGS sequence"/>
</dbReference>
<evidence type="ECO:0000256" key="4">
    <source>
        <dbReference type="PIRSR" id="PIRSR000915-3"/>
    </source>
</evidence>
<keyword evidence="5" id="KW-0378">Hydrolase</keyword>
<comment type="similarity">
    <text evidence="1">Belongs to the HAD-like hydrolase superfamily.</text>
</comment>
<evidence type="ECO:0000256" key="3">
    <source>
        <dbReference type="PIRSR" id="PIRSR000915-2"/>
    </source>
</evidence>
<dbReference type="EMBL" id="DQWS01000235">
    <property type="protein sequence ID" value="HDD53672.1"/>
    <property type="molecule type" value="Genomic_DNA"/>
</dbReference>
<dbReference type="GO" id="GO:0005737">
    <property type="term" value="C:cytoplasm"/>
    <property type="evidence" value="ECO:0007669"/>
    <property type="project" value="TreeGrafter"/>
</dbReference>
<dbReference type="Gene3D" id="3.40.50.1000">
    <property type="entry name" value="HAD superfamily/HAD-like"/>
    <property type="match status" value="2"/>
</dbReference>
<feature type="binding site" evidence="4">
    <location>
        <position position="219"/>
    </location>
    <ligand>
        <name>Mg(2+)</name>
        <dbReference type="ChEBI" id="CHEBI:18420"/>
    </ligand>
</feature>
<reference evidence="5" key="1">
    <citation type="journal article" date="2020" name="mSystems">
        <title>Genome- and Community-Level Interaction Insights into Carbon Utilization and Element Cycling Functions of Hydrothermarchaeota in Hydrothermal Sediment.</title>
        <authorList>
            <person name="Zhou Z."/>
            <person name="Liu Y."/>
            <person name="Xu W."/>
            <person name="Pan J."/>
            <person name="Luo Z.H."/>
            <person name="Li M."/>
        </authorList>
    </citation>
    <scope>NUCLEOTIDE SEQUENCE [LARGE SCALE GENOMIC DNA]</scope>
    <source>
        <strain evidence="5">HyVt-115</strain>
    </source>
</reference>
<dbReference type="PANTHER" id="PTHR19288">
    <property type="entry name" value="4-NITROPHENYLPHOSPHATASE-RELATED"/>
    <property type="match status" value="1"/>
</dbReference>
<accession>A0A7C0U702</accession>
<feature type="active site" description="Nucleophile" evidence="2">
    <location>
        <position position="17"/>
    </location>
</feature>
<name>A0A7C0U702_9BACT</name>
<feature type="binding site" evidence="4">
    <location>
        <position position="19"/>
    </location>
    <ligand>
        <name>Mg(2+)</name>
        <dbReference type="ChEBI" id="CHEBI:18420"/>
    </ligand>
</feature>
<sequence length="275" mass="30337">MEERVFSLDDIRLFAVDLDGVVYRGNVMLPGASSFISRIRELDMPLIFVTNSTLRPRGYYAAKLKAMGIPVAPQEIITAAYATGRYLMRIFNGASPTVFLLGERGLEEELEDLEPRYLTFQDQEVAQAVVVGLDRKVNYEKLCKAVRDVMEGALFIGVNGDPLWPVEEGFMPGVGVFLAAIETATGVKPFIVGKPNTYMLELAIQLYGCEPSQVLMVGDKLDSDIMMGRRLGAKTALVLSGVTLPGELEKAPPEMEPHVVARDLAHLEELLFHSE</sequence>